<dbReference type="KEGG" id="min:Minf_0354"/>
<evidence type="ECO:0000313" key="2">
    <source>
        <dbReference type="Proteomes" id="UP000009149"/>
    </source>
</evidence>
<organism evidence="1 2">
    <name type="scientific">Methylacidiphilum infernorum (isolate V4)</name>
    <name type="common">Methylokorus infernorum (strain V4)</name>
    <dbReference type="NCBI Taxonomy" id="481448"/>
    <lineage>
        <taxon>Bacteria</taxon>
        <taxon>Pseudomonadati</taxon>
        <taxon>Verrucomicrobiota</taxon>
        <taxon>Methylacidiphilae</taxon>
        <taxon>Methylacidiphilales</taxon>
        <taxon>Methylacidiphilaceae</taxon>
        <taxon>Methylacidiphilum (ex Ratnadevi et al. 2023)</taxon>
    </lineage>
</organism>
<proteinExistence type="predicted"/>
<dbReference type="EMBL" id="CP000975">
    <property type="protein sequence ID" value="ACD82412.1"/>
    <property type="molecule type" value="Genomic_DNA"/>
</dbReference>
<sequence>MIVFFLKKRNSPSNLVLTWQKENKTEEVNEKE</sequence>
<evidence type="ECO:0000313" key="1">
    <source>
        <dbReference type="EMBL" id="ACD82412.1"/>
    </source>
</evidence>
<name>B3DYD5_METI4</name>
<accession>B3DYD5</accession>
<dbReference type="Proteomes" id="UP000009149">
    <property type="component" value="Chromosome"/>
</dbReference>
<protein>
    <submittedName>
        <fullName evidence="1">Uncharacterized protein</fullName>
    </submittedName>
</protein>
<dbReference type="HOGENOM" id="CLU_3390241_0_0_0"/>
<reference evidence="1 2" key="1">
    <citation type="journal article" date="2008" name="Biol. Direct">
        <title>Complete genome sequence of the extremely acidophilic methanotroph isolate V4, Methylacidiphilum infernorum, a representative of the bacterial phylum Verrucomicrobia.</title>
        <authorList>
            <person name="Hou S."/>
            <person name="Makarova K.S."/>
            <person name="Saw J.H."/>
            <person name="Senin P."/>
            <person name="Ly B.V."/>
            <person name="Zhou Z."/>
            <person name="Ren Y."/>
            <person name="Wang J."/>
            <person name="Galperin M.Y."/>
            <person name="Omelchenko M.V."/>
            <person name="Wolf Y.I."/>
            <person name="Yutin N."/>
            <person name="Koonin E.V."/>
            <person name="Stott M.B."/>
            <person name="Mountain B.W."/>
            <person name="Crowe M.A."/>
            <person name="Smirnova A.V."/>
            <person name="Dunfield P.F."/>
            <person name="Feng L."/>
            <person name="Wang L."/>
            <person name="Alam M."/>
        </authorList>
    </citation>
    <scope>NUCLEOTIDE SEQUENCE [LARGE SCALE GENOMIC DNA]</scope>
    <source>
        <strain evidence="2">Isolate V4</strain>
    </source>
</reference>
<gene>
    <name evidence="1" type="ordered locus">Minf_0354</name>
</gene>
<dbReference type="AlphaFoldDB" id="B3DYD5"/>